<feature type="region of interest" description="Disordered" evidence="1">
    <location>
        <begin position="394"/>
        <end position="422"/>
    </location>
</feature>
<protein>
    <submittedName>
        <fullName evidence="2">Uncharacterized protein</fullName>
    </submittedName>
</protein>
<dbReference type="EMBL" id="LRGB01003380">
    <property type="protein sequence ID" value="KZS02895.1"/>
    <property type="molecule type" value="Genomic_DNA"/>
</dbReference>
<organism evidence="2 3">
    <name type="scientific">Daphnia magna</name>
    <dbReference type="NCBI Taxonomy" id="35525"/>
    <lineage>
        <taxon>Eukaryota</taxon>
        <taxon>Metazoa</taxon>
        <taxon>Ecdysozoa</taxon>
        <taxon>Arthropoda</taxon>
        <taxon>Crustacea</taxon>
        <taxon>Branchiopoda</taxon>
        <taxon>Diplostraca</taxon>
        <taxon>Cladocera</taxon>
        <taxon>Anomopoda</taxon>
        <taxon>Daphniidae</taxon>
        <taxon>Daphnia</taxon>
    </lineage>
</organism>
<reference evidence="2 3" key="1">
    <citation type="submission" date="2016-03" db="EMBL/GenBank/DDBJ databases">
        <title>EvidentialGene: Evidence-directed Construction of Genes on Genomes.</title>
        <authorList>
            <person name="Gilbert D.G."/>
            <person name="Choi J.-H."/>
            <person name="Mockaitis K."/>
            <person name="Colbourne J."/>
            <person name="Pfrender M."/>
        </authorList>
    </citation>
    <scope>NUCLEOTIDE SEQUENCE [LARGE SCALE GENOMIC DNA]</scope>
    <source>
        <strain evidence="2 3">Xinb3</strain>
        <tissue evidence="2">Complete organism</tissue>
    </source>
</reference>
<evidence type="ECO:0000313" key="3">
    <source>
        <dbReference type="Proteomes" id="UP000076858"/>
    </source>
</evidence>
<comment type="caution">
    <text evidence="2">The sequence shown here is derived from an EMBL/GenBank/DDBJ whole genome shotgun (WGS) entry which is preliminary data.</text>
</comment>
<dbReference type="AlphaFoldDB" id="A0A164K2S1"/>
<feature type="compositionally biased region" description="Basic and acidic residues" evidence="1">
    <location>
        <begin position="215"/>
        <end position="225"/>
    </location>
</feature>
<evidence type="ECO:0000256" key="1">
    <source>
        <dbReference type="SAM" id="MobiDB-lite"/>
    </source>
</evidence>
<dbReference type="Proteomes" id="UP000076858">
    <property type="component" value="Unassembled WGS sequence"/>
</dbReference>
<gene>
    <name evidence="2" type="ORF">APZ42_034506</name>
</gene>
<feature type="region of interest" description="Disordered" evidence="1">
    <location>
        <begin position="165"/>
        <end position="235"/>
    </location>
</feature>
<name>A0A164K2S1_9CRUS</name>
<keyword evidence="3" id="KW-1185">Reference proteome</keyword>
<sequence length="458" mass="50051">MEKHFPDKLFPREISLVCWEEIAFAEGPWYSSRQADDFNPLSSLSTTNGSTRFKPSTIDCRTASNSTLIFTMNISNPGKGLVISACIILLQLSICCVYPVRSFSTDSRSHSPKTLSNTQRIIRNNPTSTKNYPKNQTATDPITPTNESFTPTIANFPALKTDVVDGGLSTSKGESNSPIKSGFQEAEQSASPLNIDTSNSDSVEDASPSFQQITDDTKTNSDDIKTSQVLEDPSVDTKIEAEPFLTILVNSPPQIQTEAPEPSSVAPPKSVDIPHAYPLVRAPSAPSSYPITPLSLLPLEPAIPHLSSIASSDKVLISPSGEALNHSALTSEVLQTPANLSVLPLNPPKSMKIELNSYAGQGALYKALPPFYGIIYPVSHSILPYPFSQQIQFEQPKNKPATSYGPPRPTYAQRANDNYERPFGYPPTARALGFPPISNTHDNLRREVNWYRVGRSYH</sequence>
<dbReference type="OrthoDB" id="6354902at2759"/>
<feature type="region of interest" description="Disordered" evidence="1">
    <location>
        <begin position="103"/>
        <end position="151"/>
    </location>
</feature>
<proteinExistence type="predicted"/>
<feature type="compositionally biased region" description="Polar residues" evidence="1">
    <location>
        <begin position="186"/>
        <end position="201"/>
    </location>
</feature>
<feature type="compositionally biased region" description="Polar residues" evidence="1">
    <location>
        <begin position="168"/>
        <end position="179"/>
    </location>
</feature>
<evidence type="ECO:0000313" key="2">
    <source>
        <dbReference type="EMBL" id="KZS02895.1"/>
    </source>
</evidence>
<accession>A0A164K2S1</accession>